<keyword evidence="7" id="KW-0012">Acyltransferase</keyword>
<dbReference type="AlphaFoldDB" id="A0A1D3UI43"/>
<dbReference type="CDD" id="cd07945">
    <property type="entry name" value="DRE_TIM_CMS"/>
    <property type="match status" value="1"/>
</dbReference>
<sequence length="526" mass="58436">MNHSQPFESSPRKIEIMDTTLRDGEQTSGVSFAAEEKVSIVRLLLEELHVDRVEIASARVSEGEFASVQKIAQWAKKNGYIDRIEILGFVDGKASLDWIAAAGCNVVNLLCKGSENHCTHQLRKTVNEHLADIRSVIADAKSRGMTVNIYLEDWSNGMRDSQAYVFEMMDELRHQPIARYMLPDTLGVLNPSETKEFCEKMVNRYPDLHFDFHAHNDYDLAVANVFEAVKAGVHGVHVTVNGLGERAGNAPITSVTALIHDQLKFKTNIAEDKLYSISKVVESYSGVRIPNNKPVIGDNVFTQVAGVHADGDKKKNLYFNDLAPERFGRSREYALGKNSGKANILKNLEALGIEVDDEAAKKITAHIIELGDKKELVSPDELPYIVSDILKNGIENQSIKILNYSLMLTEGMRPTATVKLSIGGQVYEQSAAGEGQYHAFSKAMYKIYKSLDKPTPELLDYVVVIPPGGKTNAYVQTIITWKFDGKVFKTRGLDVDQTAAAIKATMKMLNMIEKGNIPVINYMQLP</sequence>
<evidence type="ECO:0000256" key="1">
    <source>
        <dbReference type="ARBA" id="ARBA00022605"/>
    </source>
</evidence>
<dbReference type="SUPFAM" id="SSF51569">
    <property type="entry name" value="Aldolase"/>
    <property type="match status" value="1"/>
</dbReference>
<comment type="similarity">
    <text evidence="5">Belongs to the alpha-IPM synthase/homocitrate synthase family.</text>
</comment>
<dbReference type="InterPro" id="IPR054691">
    <property type="entry name" value="LeuA/HCS_post-cat"/>
</dbReference>
<dbReference type="PANTHER" id="PTHR10277">
    <property type="entry name" value="HOMOCITRATE SYNTHASE-RELATED"/>
    <property type="match status" value="1"/>
</dbReference>
<protein>
    <submittedName>
        <fullName evidence="7">2-isopropylmalate synthase</fullName>
        <ecNumber evidence="7">2.3.3.13</ecNumber>
    </submittedName>
</protein>
<dbReference type="Proteomes" id="UP000182057">
    <property type="component" value="Unassembled WGS sequence"/>
</dbReference>
<dbReference type="Pfam" id="PF08502">
    <property type="entry name" value="LeuA_dimer"/>
    <property type="match status" value="1"/>
</dbReference>
<dbReference type="GO" id="GO:0003852">
    <property type="term" value="F:2-isopropylmalate synthase activity"/>
    <property type="evidence" value="ECO:0007669"/>
    <property type="project" value="UniProtKB-EC"/>
</dbReference>
<dbReference type="Gene3D" id="3.20.20.70">
    <property type="entry name" value="Aldolase class I"/>
    <property type="match status" value="1"/>
</dbReference>
<dbReference type="InterPro" id="IPR036230">
    <property type="entry name" value="LeuA_allosteric_dom_sf"/>
</dbReference>
<evidence type="ECO:0000256" key="2">
    <source>
        <dbReference type="ARBA" id="ARBA00022679"/>
    </source>
</evidence>
<feature type="domain" description="Pyruvate carboxyltransferase" evidence="6">
    <location>
        <begin position="14"/>
        <end position="275"/>
    </location>
</feature>
<dbReference type="RefSeq" id="WP_046825596.1">
    <property type="nucleotide sequence ID" value="NZ_CAUVBS010000051.1"/>
</dbReference>
<dbReference type="InterPro" id="IPR013785">
    <property type="entry name" value="Aldolase_TIM"/>
</dbReference>
<dbReference type="SUPFAM" id="SSF110921">
    <property type="entry name" value="2-isopropylmalate synthase LeuA, allosteric (dimerisation) domain"/>
    <property type="match status" value="1"/>
</dbReference>
<dbReference type="Gene3D" id="3.30.160.340">
    <property type="match status" value="1"/>
</dbReference>
<keyword evidence="4" id="KW-0100">Branched-chain amino acid biosynthesis</keyword>
<proteinExistence type="inferred from homology"/>
<dbReference type="InterPro" id="IPR000891">
    <property type="entry name" value="PYR_CT"/>
</dbReference>
<evidence type="ECO:0000256" key="4">
    <source>
        <dbReference type="ARBA" id="ARBA00023304"/>
    </source>
</evidence>
<dbReference type="PROSITE" id="PS00815">
    <property type="entry name" value="AIPM_HOMOCIT_SYNTH_1"/>
    <property type="match status" value="1"/>
</dbReference>
<name>A0A1D3UI43_TANFO</name>
<reference evidence="7 8" key="1">
    <citation type="submission" date="2016-09" db="EMBL/GenBank/DDBJ databases">
        <authorList>
            <person name="Capua I."/>
            <person name="De Benedictis P."/>
            <person name="Joannis T."/>
            <person name="Lombin L.H."/>
            <person name="Cattoli G."/>
        </authorList>
    </citation>
    <scope>NUCLEOTIDE SEQUENCE [LARGE SCALE GENOMIC DNA]</scope>
    <source>
        <strain evidence="7 8">UB20</strain>
    </source>
</reference>
<dbReference type="OrthoDB" id="9804858at2"/>
<accession>A0A1D3UI43</accession>
<dbReference type="SMART" id="SM00917">
    <property type="entry name" value="LeuA_dimer"/>
    <property type="match status" value="1"/>
</dbReference>
<dbReference type="Gene3D" id="3.30.160.740">
    <property type="match status" value="1"/>
</dbReference>
<dbReference type="PANTHER" id="PTHR10277:SF57">
    <property type="entry name" value="(R)-CITRAMALATE SYNTHASE CIMA"/>
    <property type="match status" value="1"/>
</dbReference>
<dbReference type="EC" id="2.3.3.13" evidence="7"/>
<keyword evidence="2 5" id="KW-0808">Transferase</keyword>
<dbReference type="InterPro" id="IPR050073">
    <property type="entry name" value="2-IPM_HCS-like"/>
</dbReference>
<evidence type="ECO:0000256" key="5">
    <source>
        <dbReference type="RuleBase" id="RU003523"/>
    </source>
</evidence>
<keyword evidence="1" id="KW-0028">Amino-acid biosynthesis</keyword>
<organism evidence="7 8">
    <name type="scientific">Tannerella forsythia</name>
    <name type="common">Bacteroides forsythus</name>
    <dbReference type="NCBI Taxonomy" id="28112"/>
    <lineage>
        <taxon>Bacteria</taxon>
        <taxon>Pseudomonadati</taxon>
        <taxon>Bacteroidota</taxon>
        <taxon>Bacteroidia</taxon>
        <taxon>Bacteroidales</taxon>
        <taxon>Tannerellaceae</taxon>
        <taxon>Tannerella</taxon>
    </lineage>
</organism>
<dbReference type="Pfam" id="PF22617">
    <property type="entry name" value="HCS_D2"/>
    <property type="match status" value="1"/>
</dbReference>
<keyword evidence="3" id="KW-0464">Manganese</keyword>
<evidence type="ECO:0000256" key="3">
    <source>
        <dbReference type="ARBA" id="ARBA00023211"/>
    </source>
</evidence>
<dbReference type="PROSITE" id="PS50991">
    <property type="entry name" value="PYR_CT"/>
    <property type="match status" value="1"/>
</dbReference>
<dbReference type="EMBL" id="FMMM01000029">
    <property type="protein sequence ID" value="SCQ19817.1"/>
    <property type="molecule type" value="Genomic_DNA"/>
</dbReference>
<dbReference type="Pfam" id="PF00682">
    <property type="entry name" value="HMGL-like"/>
    <property type="match status" value="1"/>
</dbReference>
<evidence type="ECO:0000259" key="6">
    <source>
        <dbReference type="PROSITE" id="PS50991"/>
    </source>
</evidence>
<evidence type="ECO:0000313" key="7">
    <source>
        <dbReference type="EMBL" id="SCQ19817.1"/>
    </source>
</evidence>
<gene>
    <name evidence="7" type="primary">leuA_2</name>
    <name evidence="7" type="ORF">TFUB20_00824</name>
</gene>
<dbReference type="GO" id="GO:0009098">
    <property type="term" value="P:L-leucine biosynthetic process"/>
    <property type="evidence" value="ECO:0007669"/>
    <property type="project" value="InterPro"/>
</dbReference>
<dbReference type="InterPro" id="IPR002034">
    <property type="entry name" value="AIPM/Hcit_synth_CS"/>
</dbReference>
<evidence type="ECO:0000313" key="8">
    <source>
        <dbReference type="Proteomes" id="UP000182057"/>
    </source>
</evidence>
<dbReference type="InterPro" id="IPR013709">
    <property type="entry name" value="2-isopropylmalate_synth_dimer"/>
</dbReference>